<evidence type="ECO:0000256" key="1">
    <source>
        <dbReference type="SAM" id="MobiDB-lite"/>
    </source>
</evidence>
<dbReference type="EMBL" id="AOMF01000166">
    <property type="protein sequence ID" value="EMA51147.1"/>
    <property type="molecule type" value="Genomic_DNA"/>
</dbReference>
<dbReference type="InterPro" id="IPR007367">
    <property type="entry name" value="DUF433"/>
</dbReference>
<proteinExistence type="predicted"/>
<dbReference type="RefSeq" id="WP_007741896.1">
    <property type="nucleotide sequence ID" value="NZ_AOMF01000166.1"/>
</dbReference>
<protein>
    <recommendedName>
        <fullName evidence="4">DUF433 domain-containing protein</fullName>
    </recommendedName>
</protein>
<dbReference type="PATRIC" id="fig|1227457.3.peg.3037"/>
<feature type="compositionally biased region" description="Polar residues" evidence="1">
    <location>
        <begin position="87"/>
        <end position="97"/>
    </location>
</feature>
<organism evidence="2 3">
    <name type="scientific">Halococcus thailandensis JCM 13552</name>
    <dbReference type="NCBI Taxonomy" id="1227457"/>
    <lineage>
        <taxon>Archaea</taxon>
        <taxon>Methanobacteriati</taxon>
        <taxon>Methanobacteriota</taxon>
        <taxon>Stenosarchaea group</taxon>
        <taxon>Halobacteria</taxon>
        <taxon>Halobacteriales</taxon>
        <taxon>Halococcaceae</taxon>
        <taxon>Halococcus</taxon>
    </lineage>
</organism>
<reference evidence="2 3" key="1">
    <citation type="journal article" date="2014" name="PLoS Genet.">
        <title>Phylogenetically driven sequencing of extremely halophilic archaea reveals strategies for static and dynamic osmo-response.</title>
        <authorList>
            <person name="Becker E.A."/>
            <person name="Seitzer P.M."/>
            <person name="Tritt A."/>
            <person name="Larsen D."/>
            <person name="Krusor M."/>
            <person name="Yao A.I."/>
            <person name="Wu D."/>
            <person name="Madern D."/>
            <person name="Eisen J.A."/>
            <person name="Darling A.E."/>
            <person name="Facciotti M.T."/>
        </authorList>
    </citation>
    <scope>NUCLEOTIDE SEQUENCE [LARGE SCALE GENOMIC DNA]</scope>
    <source>
        <strain evidence="2 3">JCM 13552</strain>
    </source>
</reference>
<evidence type="ECO:0008006" key="4">
    <source>
        <dbReference type="Google" id="ProtNLM"/>
    </source>
</evidence>
<dbReference type="STRING" id="1227457.C451_15673"/>
<evidence type="ECO:0000313" key="2">
    <source>
        <dbReference type="EMBL" id="EMA51147.1"/>
    </source>
</evidence>
<dbReference type="SUPFAM" id="SSF46689">
    <property type="entry name" value="Homeodomain-like"/>
    <property type="match status" value="1"/>
</dbReference>
<dbReference type="AlphaFoldDB" id="M0MZI9"/>
<dbReference type="Proteomes" id="UP000011680">
    <property type="component" value="Unassembled WGS sequence"/>
</dbReference>
<keyword evidence="3" id="KW-1185">Reference proteome</keyword>
<dbReference type="InterPro" id="IPR009057">
    <property type="entry name" value="Homeodomain-like_sf"/>
</dbReference>
<dbReference type="eggNOG" id="arCOG09407">
    <property type="taxonomic scope" value="Archaea"/>
</dbReference>
<sequence length="97" mass="11192">MAAQAYRIVSSEDSTIHDEPHIEGRRITVQFVHERVEGRGLSPQTVADRHDLALGDVYRALAYYHDNPDEMRRVERRRQRAAADNAHLTTDPENVRD</sequence>
<feature type="region of interest" description="Disordered" evidence="1">
    <location>
        <begin position="73"/>
        <end position="97"/>
    </location>
</feature>
<dbReference type="Pfam" id="PF04255">
    <property type="entry name" value="DUF433"/>
    <property type="match status" value="1"/>
</dbReference>
<dbReference type="InterPro" id="IPR036388">
    <property type="entry name" value="WH-like_DNA-bd_sf"/>
</dbReference>
<gene>
    <name evidence="2" type="ORF">C451_15673</name>
</gene>
<evidence type="ECO:0000313" key="3">
    <source>
        <dbReference type="Proteomes" id="UP000011680"/>
    </source>
</evidence>
<dbReference type="OrthoDB" id="190701at2157"/>
<name>M0MZI9_9EURY</name>
<comment type="caution">
    <text evidence="2">The sequence shown here is derived from an EMBL/GenBank/DDBJ whole genome shotgun (WGS) entry which is preliminary data.</text>
</comment>
<dbReference type="Gene3D" id="1.10.10.10">
    <property type="entry name" value="Winged helix-like DNA-binding domain superfamily/Winged helix DNA-binding domain"/>
    <property type="match status" value="1"/>
</dbReference>
<accession>M0MZI9</accession>